<dbReference type="InterPro" id="IPR021935">
    <property type="entry name" value="SGSM1/2_RBD"/>
</dbReference>
<proteinExistence type="inferred from homology"/>
<feature type="domain" description="RUN" evidence="4">
    <location>
        <begin position="87"/>
        <end position="220"/>
    </location>
</feature>
<dbReference type="Proteomes" id="UP001608902">
    <property type="component" value="Unassembled WGS sequence"/>
</dbReference>
<dbReference type="SMART" id="SM00164">
    <property type="entry name" value="TBC"/>
    <property type="match status" value="1"/>
</dbReference>
<evidence type="ECO:0008006" key="7">
    <source>
        <dbReference type="Google" id="ProtNLM"/>
    </source>
</evidence>
<dbReference type="AlphaFoldDB" id="A0ABD6E6Y2"/>
<keyword evidence="6" id="KW-1185">Reference proteome</keyword>
<dbReference type="Gene3D" id="1.20.58.900">
    <property type="match status" value="1"/>
</dbReference>
<evidence type="ECO:0000259" key="3">
    <source>
        <dbReference type="PROSITE" id="PS50086"/>
    </source>
</evidence>
<dbReference type="Gene3D" id="2.30.29.230">
    <property type="match status" value="1"/>
</dbReference>
<dbReference type="SUPFAM" id="SSF140741">
    <property type="entry name" value="RUN domain-like"/>
    <property type="match status" value="1"/>
</dbReference>
<dbReference type="Pfam" id="PF02759">
    <property type="entry name" value="RUN"/>
    <property type="match status" value="1"/>
</dbReference>
<reference evidence="5 6" key="1">
    <citation type="submission" date="2024-08" db="EMBL/GenBank/DDBJ databases">
        <title>Gnathostoma spinigerum genome.</title>
        <authorList>
            <person name="Gonzalez-Bertolin B."/>
            <person name="Monzon S."/>
            <person name="Zaballos A."/>
            <person name="Jimenez P."/>
            <person name="Dekumyoy P."/>
            <person name="Varona S."/>
            <person name="Cuesta I."/>
            <person name="Sumanam S."/>
            <person name="Adisakwattana P."/>
            <person name="Gasser R.B."/>
            <person name="Hernandez-Gonzalez A."/>
            <person name="Young N.D."/>
            <person name="Perteguer M.J."/>
        </authorList>
    </citation>
    <scope>NUCLEOTIDE SEQUENCE [LARGE SCALE GENOMIC DNA]</scope>
    <source>
        <strain evidence="5">AL3</strain>
        <tissue evidence="5">Liver</tissue>
    </source>
</reference>
<dbReference type="GO" id="GO:0005096">
    <property type="term" value="F:GTPase activator activity"/>
    <property type="evidence" value="ECO:0007669"/>
    <property type="project" value="UniProtKB-KW"/>
</dbReference>
<dbReference type="Pfam" id="PF00566">
    <property type="entry name" value="RabGAP-TBC"/>
    <property type="match status" value="1"/>
</dbReference>
<dbReference type="CDD" id="cd15784">
    <property type="entry name" value="PH_RUTBC"/>
    <property type="match status" value="1"/>
</dbReference>
<evidence type="ECO:0000256" key="1">
    <source>
        <dbReference type="ARBA" id="ARBA00022468"/>
    </source>
</evidence>
<dbReference type="PROSITE" id="PS50086">
    <property type="entry name" value="TBC_RABGAP"/>
    <property type="match status" value="1"/>
</dbReference>
<dbReference type="SUPFAM" id="SSF47923">
    <property type="entry name" value="Ypt/Rab-GAP domain of gyp1p"/>
    <property type="match status" value="2"/>
</dbReference>
<sequence length="963" mass="109858">METVTHFVRQLSAREESRRFVDSHQFDRQISEGAIIERKTEYGSVISVDFSPDEISESVMRKTRILEALKEEVRLIMEESMRQQYIHLSSRFVVALCARVEQCLLDGLRRRLLGLFGRRSTLALLHNISRFCEDAATIFNMLPPAESTNGTFPQNLVWIRIALKERKLPAIIDHIHTSPQCRRYYEKDALMMDAVKGGVIAALLVGPCAIDYTSMKHVDSWSDPSADELLQRHLIHSMANSTSPKCLHRPPLSLLKHGSSVVSSVDSCSSSGCTYARDYVYSLHQNVKSSLLYGKNNVTVTLPPDGPPLKGYLSLHQNGTGNLTVKWTPNQLMHCGSQPTSASSDSSGCDNSWLWGHVINVNMNDIKYIHIHQLDEQSPATLVFVGCDGVQHSPIEFPIGSHMLSFLSCLESGLLPYNRIDPPLWVSESKGKMLPRLRRRTSLCATDSTAAVSTDDCVLHDFVFRLVPIFMPSANVVDSTNCENISINNNVFCNDHTSDGTTNAEINSPLPIKRSVSPCRRPTGSDSAIEKAIKQNLNTACTSMRAQILSRAFHGWLAYCRHLRTIRIHLAGLIVSNKEELRNTDGPVDEKYWNECRNDPSAESSFIRRVYWNGIVDDSTLRRQIWPYLLGVAEWTQTVDESALKRRYTQDVEEWKRIEKFVRIRDHAAFTAARVLHSSNNDDIGLPMRELSINSEVFEEAEESKVEDANLKCHEESLIISFGANLHRIEKDVNRCDRNYPYFVEAGNLEKLRSIMCTYVWRNLESGYVQGMCDLVAPLLVTLESEPLVLECFDCLMQRMRLNFPQGSGMDDNLASMRSLIQVMDPELFDMMMNCGEFSQLCFSYRWFLLDFKRELSYFQVFRVWEVFWAAAHFITPRFQLFFALALLTQYRHIIIENRMDFTDVIKFFNEMAEHHNAEELLESARLLLSQLQVLVHDLRKPSGEICARQTVISEKNETNKMS</sequence>
<feature type="domain" description="Rab-GAP TBC" evidence="3">
    <location>
        <begin position="616"/>
        <end position="872"/>
    </location>
</feature>
<keyword evidence="1" id="KW-0343">GTPase activation</keyword>
<evidence type="ECO:0000313" key="6">
    <source>
        <dbReference type="Proteomes" id="UP001608902"/>
    </source>
</evidence>
<protein>
    <recommendedName>
        <fullName evidence="7">Small G protein signaling modulator 1</fullName>
    </recommendedName>
</protein>
<comment type="caution">
    <text evidence="5">The sequence shown here is derived from an EMBL/GenBank/DDBJ whole genome shotgun (WGS) entry which is preliminary data.</text>
</comment>
<organism evidence="5 6">
    <name type="scientific">Gnathostoma spinigerum</name>
    <dbReference type="NCBI Taxonomy" id="75299"/>
    <lineage>
        <taxon>Eukaryota</taxon>
        <taxon>Metazoa</taxon>
        <taxon>Ecdysozoa</taxon>
        <taxon>Nematoda</taxon>
        <taxon>Chromadorea</taxon>
        <taxon>Rhabditida</taxon>
        <taxon>Spirurina</taxon>
        <taxon>Gnathostomatomorpha</taxon>
        <taxon>Gnathostomatoidea</taxon>
        <taxon>Gnathostomatidae</taxon>
        <taxon>Gnathostoma</taxon>
    </lineage>
</organism>
<evidence type="ECO:0000313" key="5">
    <source>
        <dbReference type="EMBL" id="MFH4975860.1"/>
    </source>
</evidence>
<dbReference type="InterPro" id="IPR004012">
    <property type="entry name" value="Run_dom"/>
</dbReference>
<name>A0ABD6E6Y2_9BILA</name>
<dbReference type="PROSITE" id="PS50826">
    <property type="entry name" value="RUN"/>
    <property type="match status" value="1"/>
</dbReference>
<gene>
    <name evidence="5" type="ORF">AB6A40_002569</name>
</gene>
<evidence type="ECO:0000259" key="4">
    <source>
        <dbReference type="PROSITE" id="PS50826"/>
    </source>
</evidence>
<dbReference type="EMBL" id="JBGFUD010001164">
    <property type="protein sequence ID" value="MFH4975860.1"/>
    <property type="molecule type" value="Genomic_DNA"/>
</dbReference>
<evidence type="ECO:0000256" key="2">
    <source>
        <dbReference type="ARBA" id="ARBA00034124"/>
    </source>
</evidence>
<accession>A0ABD6E6Y2</accession>
<dbReference type="PANTHER" id="PTHR22957:SF502">
    <property type="entry name" value="SMALL G PROTEIN SIGNALING MODULATOR 2-RELATED"/>
    <property type="match status" value="1"/>
</dbReference>
<dbReference type="InterPro" id="IPR000195">
    <property type="entry name" value="Rab-GAP-TBC_dom"/>
</dbReference>
<comment type="similarity">
    <text evidence="2">Belongs to the RUTBC family.</text>
</comment>
<dbReference type="InterPro" id="IPR037745">
    <property type="entry name" value="SGSM1/2"/>
</dbReference>
<dbReference type="PANTHER" id="PTHR22957">
    <property type="entry name" value="TBC1 DOMAIN FAMILY MEMBER GTPASE-ACTIVATING PROTEIN"/>
    <property type="match status" value="1"/>
</dbReference>
<dbReference type="GO" id="GO:0031410">
    <property type="term" value="C:cytoplasmic vesicle"/>
    <property type="evidence" value="ECO:0007669"/>
    <property type="project" value="UniProtKB-ARBA"/>
</dbReference>
<dbReference type="SMART" id="SM00593">
    <property type="entry name" value="RUN"/>
    <property type="match status" value="1"/>
</dbReference>
<dbReference type="Gene3D" id="1.10.8.270">
    <property type="entry name" value="putative rabgap domain of human tbc1 domain family member 14 like domains"/>
    <property type="match status" value="1"/>
</dbReference>
<dbReference type="Gene3D" id="1.10.472.80">
    <property type="entry name" value="Ypt/Rab-GAP domain of gyp1p, domain 3"/>
    <property type="match status" value="1"/>
</dbReference>
<dbReference type="InterPro" id="IPR035969">
    <property type="entry name" value="Rab-GAP_TBC_sf"/>
</dbReference>
<dbReference type="Pfam" id="PF12068">
    <property type="entry name" value="PH_RBD"/>
    <property type="match status" value="1"/>
</dbReference>
<dbReference type="InterPro" id="IPR037213">
    <property type="entry name" value="Run_dom_sf"/>
</dbReference>